<proteinExistence type="predicted"/>
<organism evidence="2 3">
    <name type="scientific">Aspergillus keveii</name>
    <dbReference type="NCBI Taxonomy" id="714993"/>
    <lineage>
        <taxon>Eukaryota</taxon>
        <taxon>Fungi</taxon>
        <taxon>Dikarya</taxon>
        <taxon>Ascomycota</taxon>
        <taxon>Pezizomycotina</taxon>
        <taxon>Eurotiomycetes</taxon>
        <taxon>Eurotiomycetidae</taxon>
        <taxon>Eurotiales</taxon>
        <taxon>Aspergillaceae</taxon>
        <taxon>Aspergillus</taxon>
        <taxon>Aspergillus subgen. Nidulantes</taxon>
    </lineage>
</organism>
<gene>
    <name evidence="2" type="ORF">BJX66DRAFT_344899</name>
</gene>
<keyword evidence="3" id="KW-1185">Reference proteome</keyword>
<dbReference type="Proteomes" id="UP001610563">
    <property type="component" value="Unassembled WGS sequence"/>
</dbReference>
<sequence length="195" mass="21892">MKLLHYLSTLLFIVAIATAAHTREEMLQDVDNVNSFYKLCAGRNALRSGASLDHCLKTADFQLFRAYEVLGSDPIELGTCAAVSSALKPPFDSGKLLWDLLQTQEVVCLAKTQIVADQIKRELDVTLESWEQKYLPRYHNNCKEDKGSVFYVYQECKEPSKSLRDAIAALEAWILVCAFQPEEATTAGRDLARDL</sequence>
<evidence type="ECO:0000256" key="1">
    <source>
        <dbReference type="SAM" id="SignalP"/>
    </source>
</evidence>
<protein>
    <submittedName>
        <fullName evidence="2">Uncharacterized protein</fullName>
    </submittedName>
</protein>
<accession>A0ABR4FJM3</accession>
<name>A0ABR4FJM3_9EURO</name>
<feature type="signal peptide" evidence="1">
    <location>
        <begin position="1"/>
        <end position="19"/>
    </location>
</feature>
<comment type="caution">
    <text evidence="2">The sequence shown here is derived from an EMBL/GenBank/DDBJ whole genome shotgun (WGS) entry which is preliminary data.</text>
</comment>
<evidence type="ECO:0000313" key="3">
    <source>
        <dbReference type="Proteomes" id="UP001610563"/>
    </source>
</evidence>
<reference evidence="2 3" key="1">
    <citation type="submission" date="2024-07" db="EMBL/GenBank/DDBJ databases">
        <title>Section-level genome sequencing and comparative genomics of Aspergillus sections Usti and Cavernicolus.</title>
        <authorList>
            <consortium name="Lawrence Berkeley National Laboratory"/>
            <person name="Nybo J.L."/>
            <person name="Vesth T.C."/>
            <person name="Theobald S."/>
            <person name="Frisvad J.C."/>
            <person name="Larsen T.O."/>
            <person name="Kjaerboelling I."/>
            <person name="Rothschild-Mancinelli K."/>
            <person name="Lyhne E.K."/>
            <person name="Kogle M.E."/>
            <person name="Barry K."/>
            <person name="Clum A."/>
            <person name="Na H."/>
            <person name="Ledsgaard L."/>
            <person name="Lin J."/>
            <person name="Lipzen A."/>
            <person name="Kuo A."/>
            <person name="Riley R."/>
            <person name="Mondo S."/>
            <person name="Labutti K."/>
            <person name="Haridas S."/>
            <person name="Pangalinan J."/>
            <person name="Salamov A.A."/>
            <person name="Simmons B.A."/>
            <person name="Magnuson J.K."/>
            <person name="Chen J."/>
            <person name="Drula E."/>
            <person name="Henrissat B."/>
            <person name="Wiebenga A."/>
            <person name="Lubbers R.J."/>
            <person name="Gomes A.C."/>
            <person name="Makela M.R."/>
            <person name="Stajich J."/>
            <person name="Grigoriev I.V."/>
            <person name="Mortensen U.H."/>
            <person name="De Vries R.P."/>
            <person name="Baker S.E."/>
            <person name="Andersen M.R."/>
        </authorList>
    </citation>
    <scope>NUCLEOTIDE SEQUENCE [LARGE SCALE GENOMIC DNA]</scope>
    <source>
        <strain evidence="2 3">CBS 209.92</strain>
    </source>
</reference>
<dbReference type="EMBL" id="JBFTWV010000233">
    <property type="protein sequence ID" value="KAL2783468.1"/>
    <property type="molecule type" value="Genomic_DNA"/>
</dbReference>
<evidence type="ECO:0000313" key="2">
    <source>
        <dbReference type="EMBL" id="KAL2783468.1"/>
    </source>
</evidence>
<keyword evidence="1" id="KW-0732">Signal</keyword>
<feature type="chain" id="PRO_5045045257" evidence="1">
    <location>
        <begin position="20"/>
        <end position="195"/>
    </location>
</feature>